<feature type="transmembrane region" description="Helical" evidence="1">
    <location>
        <begin position="116"/>
        <end position="138"/>
    </location>
</feature>
<comment type="caution">
    <text evidence="2">The sequence shown here is derived from an EMBL/GenBank/DDBJ whole genome shotgun (WGS) entry which is preliminary data.</text>
</comment>
<evidence type="ECO:0000313" key="3">
    <source>
        <dbReference type="Proteomes" id="UP001219525"/>
    </source>
</evidence>
<dbReference type="Proteomes" id="UP001219525">
    <property type="component" value="Unassembled WGS sequence"/>
</dbReference>
<protein>
    <submittedName>
        <fullName evidence="2">Uncharacterized protein</fullName>
    </submittedName>
</protein>
<keyword evidence="1" id="KW-0812">Transmembrane</keyword>
<keyword evidence="1" id="KW-1133">Transmembrane helix</keyword>
<feature type="transmembrane region" description="Helical" evidence="1">
    <location>
        <begin position="150"/>
        <end position="171"/>
    </location>
</feature>
<keyword evidence="3" id="KW-1185">Reference proteome</keyword>
<feature type="transmembrane region" description="Helical" evidence="1">
    <location>
        <begin position="249"/>
        <end position="274"/>
    </location>
</feature>
<reference evidence="2" key="1">
    <citation type="submission" date="2023-03" db="EMBL/GenBank/DDBJ databases">
        <title>Massive genome expansion in bonnet fungi (Mycena s.s.) driven by repeated elements and novel gene families across ecological guilds.</title>
        <authorList>
            <consortium name="Lawrence Berkeley National Laboratory"/>
            <person name="Harder C.B."/>
            <person name="Miyauchi S."/>
            <person name="Viragh M."/>
            <person name="Kuo A."/>
            <person name="Thoen E."/>
            <person name="Andreopoulos B."/>
            <person name="Lu D."/>
            <person name="Skrede I."/>
            <person name="Drula E."/>
            <person name="Henrissat B."/>
            <person name="Morin E."/>
            <person name="Kohler A."/>
            <person name="Barry K."/>
            <person name="LaButti K."/>
            <person name="Morin E."/>
            <person name="Salamov A."/>
            <person name="Lipzen A."/>
            <person name="Mereny Z."/>
            <person name="Hegedus B."/>
            <person name="Baldrian P."/>
            <person name="Stursova M."/>
            <person name="Weitz H."/>
            <person name="Taylor A."/>
            <person name="Grigoriev I.V."/>
            <person name="Nagy L.G."/>
            <person name="Martin F."/>
            <person name="Kauserud H."/>
        </authorList>
    </citation>
    <scope>NUCLEOTIDE SEQUENCE</scope>
    <source>
        <strain evidence="2">9144</strain>
    </source>
</reference>
<feature type="transmembrane region" description="Helical" evidence="1">
    <location>
        <begin position="48"/>
        <end position="69"/>
    </location>
</feature>
<organism evidence="2 3">
    <name type="scientific">Mycena pura</name>
    <dbReference type="NCBI Taxonomy" id="153505"/>
    <lineage>
        <taxon>Eukaryota</taxon>
        <taxon>Fungi</taxon>
        <taxon>Dikarya</taxon>
        <taxon>Basidiomycota</taxon>
        <taxon>Agaricomycotina</taxon>
        <taxon>Agaricomycetes</taxon>
        <taxon>Agaricomycetidae</taxon>
        <taxon>Agaricales</taxon>
        <taxon>Marasmiineae</taxon>
        <taxon>Mycenaceae</taxon>
        <taxon>Mycena</taxon>
    </lineage>
</organism>
<feature type="transmembrane region" description="Helical" evidence="1">
    <location>
        <begin position="336"/>
        <end position="352"/>
    </location>
</feature>
<keyword evidence="1" id="KW-0472">Membrane</keyword>
<dbReference type="AlphaFoldDB" id="A0AAD6YKF2"/>
<proteinExistence type="predicted"/>
<evidence type="ECO:0000313" key="2">
    <source>
        <dbReference type="EMBL" id="KAJ7219552.1"/>
    </source>
</evidence>
<evidence type="ECO:0000256" key="1">
    <source>
        <dbReference type="SAM" id="Phobius"/>
    </source>
</evidence>
<name>A0AAD6YKF2_9AGAR</name>
<accession>A0AAD6YKF2</accession>
<feature type="transmembrane region" description="Helical" evidence="1">
    <location>
        <begin position="12"/>
        <end position="36"/>
    </location>
</feature>
<feature type="transmembrane region" description="Helical" evidence="1">
    <location>
        <begin position="295"/>
        <end position="316"/>
    </location>
</feature>
<gene>
    <name evidence="2" type="ORF">GGX14DRAFT_695642</name>
</gene>
<dbReference type="EMBL" id="JARJCW010000011">
    <property type="protein sequence ID" value="KAJ7219552.1"/>
    <property type="molecule type" value="Genomic_DNA"/>
</dbReference>
<feature type="transmembrane region" description="Helical" evidence="1">
    <location>
        <begin position="384"/>
        <end position="405"/>
    </location>
</feature>
<feature type="transmembrane region" description="Helical" evidence="1">
    <location>
        <begin position="359"/>
        <end position="378"/>
    </location>
</feature>
<sequence>MSQPSLAAVNYIGLILMTMFYGIYFVLFVISMYLLLRQGSINKVRGQASYVPILRSMVFISGVALFIAVTTDWAATVFRNAQALVYLNNSYLTSNDQPSAIVGGAFLSLSLVLGDAMIHFLAVVVESAALYTAWVIYYTITHELGLNIQYIAISTFPTVVGIANALIHVRIAMGNTIEQRPGTGAVSAIHFNQPPSRVRTGASSQAGDSITLESMATLVKEDANTPAALLYLGLLGARMSQPSLAAVNYIGLILMTMFYGIYCVLFVLSMYLLLWQGSINKVRGQASYGPILRSMVFISGVALFIVVTGDWVETVFRNAQALVYLKDSYFTSNDQPSAIAGGAFLALSLILGDAMIHFLAVVVESAALYTAWVIYYTITHELGLDIQYIAISTFPTVVGIANALIHVRIAMGKTIEQRHGTGPASASAIRFYQPPSRVRTGASSDSSQARDSITLENMTTLVKEDASMGKVMSVV</sequence>